<dbReference type="InterPro" id="IPR009017">
    <property type="entry name" value="GFP"/>
</dbReference>
<dbReference type="PROSITE" id="PS50026">
    <property type="entry name" value="EGF_3"/>
    <property type="match status" value="3"/>
</dbReference>
<evidence type="ECO:0000313" key="14">
    <source>
        <dbReference type="EMBL" id="KAG9354590.1"/>
    </source>
</evidence>
<dbReference type="SUPFAM" id="SSF54511">
    <property type="entry name" value="GFP-like"/>
    <property type="match status" value="1"/>
</dbReference>
<feature type="domain" description="Nidogen G2 beta-barrel" evidence="13">
    <location>
        <begin position="1"/>
        <end position="173"/>
    </location>
</feature>
<dbReference type="AlphaFoldDB" id="A0A8T2PTB4"/>
<feature type="non-terminal residue" evidence="14">
    <location>
        <position position="617"/>
    </location>
</feature>
<dbReference type="PROSITE" id="PS00010">
    <property type="entry name" value="ASX_HYDROXYL"/>
    <property type="match status" value="3"/>
</dbReference>
<dbReference type="Pfam" id="PF07474">
    <property type="entry name" value="G2F"/>
    <property type="match status" value="1"/>
</dbReference>
<keyword evidence="6" id="KW-0677">Repeat</keyword>
<evidence type="ECO:0000256" key="3">
    <source>
        <dbReference type="ARBA" id="ARBA00022530"/>
    </source>
</evidence>
<keyword evidence="7" id="KW-0106">Calcium</keyword>
<dbReference type="FunFam" id="2.10.25.10:FF:000352">
    <property type="entry name" value="Hemicentin 1"/>
    <property type="match status" value="1"/>
</dbReference>
<evidence type="ECO:0000256" key="10">
    <source>
        <dbReference type="PROSITE-ProRule" id="PRU00076"/>
    </source>
</evidence>
<dbReference type="FunFam" id="2.10.25.10:FF:000005">
    <property type="entry name" value="Fibrillin 2"/>
    <property type="match status" value="1"/>
</dbReference>
<feature type="domain" description="EGF-like" evidence="12">
    <location>
        <begin position="167"/>
        <end position="206"/>
    </location>
</feature>
<dbReference type="CDD" id="cd00054">
    <property type="entry name" value="EGF_CA"/>
    <property type="match status" value="6"/>
</dbReference>
<evidence type="ECO:0000259" key="12">
    <source>
        <dbReference type="PROSITE" id="PS50026"/>
    </source>
</evidence>
<dbReference type="InterPro" id="IPR049883">
    <property type="entry name" value="NOTCH1_EGF-like"/>
</dbReference>
<dbReference type="Gene3D" id="2.40.155.10">
    <property type="entry name" value="Green fluorescent protein"/>
    <property type="match status" value="1"/>
</dbReference>
<dbReference type="SMART" id="SM00181">
    <property type="entry name" value="EGF"/>
    <property type="match status" value="6"/>
</dbReference>
<protein>
    <submittedName>
        <fullName evidence="14">Uncharacterized protein</fullName>
    </submittedName>
</protein>
<reference evidence="14" key="1">
    <citation type="thesis" date="2021" institute="BYU ScholarsArchive" country="Provo, UT, USA">
        <title>Applications of and Algorithms for Genome Assembly and Genomic Analyses with an Emphasis on Marine Teleosts.</title>
        <authorList>
            <person name="Pickett B.D."/>
        </authorList>
    </citation>
    <scope>NUCLEOTIDE SEQUENCE</scope>
    <source>
        <strain evidence="14">HI-2016</strain>
    </source>
</reference>
<evidence type="ECO:0000256" key="6">
    <source>
        <dbReference type="ARBA" id="ARBA00022737"/>
    </source>
</evidence>
<dbReference type="PANTHER" id="PTHR24034">
    <property type="entry name" value="EGF-LIKE DOMAIN-CONTAINING PROTEIN"/>
    <property type="match status" value="1"/>
</dbReference>
<gene>
    <name evidence="14" type="ORF">JZ751_001303</name>
</gene>
<evidence type="ECO:0000313" key="15">
    <source>
        <dbReference type="Proteomes" id="UP000824540"/>
    </source>
</evidence>
<keyword evidence="9" id="KW-0325">Glycoprotein</keyword>
<feature type="signal peptide" evidence="11">
    <location>
        <begin position="1"/>
        <end position="20"/>
    </location>
</feature>
<accession>A0A8T2PTB4</accession>
<dbReference type="GO" id="GO:0005509">
    <property type="term" value="F:calcium ion binding"/>
    <property type="evidence" value="ECO:0007669"/>
    <property type="project" value="InterPro"/>
</dbReference>
<keyword evidence="8 10" id="KW-1015">Disulfide bond</keyword>
<keyword evidence="3" id="KW-0272">Extracellular matrix</keyword>
<comment type="caution">
    <text evidence="14">The sequence shown here is derived from an EMBL/GenBank/DDBJ whole genome shotgun (WGS) entry which is preliminary data.</text>
</comment>
<dbReference type="SUPFAM" id="SSF57196">
    <property type="entry name" value="EGF/Laminin"/>
    <property type="match status" value="3"/>
</dbReference>
<evidence type="ECO:0000256" key="7">
    <source>
        <dbReference type="ARBA" id="ARBA00022837"/>
    </source>
</evidence>
<comment type="subcellular location">
    <subcellularLocation>
        <location evidence="1">Secreted</location>
        <location evidence="1">Extracellular space</location>
        <location evidence="1">Extracellular matrix</location>
    </subcellularLocation>
</comment>
<dbReference type="InterPro" id="IPR000152">
    <property type="entry name" value="EGF-type_Asp/Asn_hydroxyl_site"/>
</dbReference>
<dbReference type="SMART" id="SM00179">
    <property type="entry name" value="EGF_CA"/>
    <property type="match status" value="6"/>
</dbReference>
<proteinExistence type="predicted"/>
<dbReference type="FunFam" id="2.10.25.10:FF:000010">
    <property type="entry name" value="Pro-epidermal growth factor"/>
    <property type="match status" value="1"/>
</dbReference>
<feature type="domain" description="EGF-like" evidence="12">
    <location>
        <begin position="292"/>
        <end position="327"/>
    </location>
</feature>
<dbReference type="InterPro" id="IPR009030">
    <property type="entry name" value="Growth_fac_rcpt_cys_sf"/>
</dbReference>
<dbReference type="Gene3D" id="2.10.25.10">
    <property type="entry name" value="Laminin"/>
    <property type="match status" value="6"/>
</dbReference>
<organism evidence="14 15">
    <name type="scientific">Albula glossodonta</name>
    <name type="common">roundjaw bonefish</name>
    <dbReference type="NCBI Taxonomy" id="121402"/>
    <lineage>
        <taxon>Eukaryota</taxon>
        <taxon>Metazoa</taxon>
        <taxon>Chordata</taxon>
        <taxon>Craniata</taxon>
        <taxon>Vertebrata</taxon>
        <taxon>Euteleostomi</taxon>
        <taxon>Actinopterygii</taxon>
        <taxon>Neopterygii</taxon>
        <taxon>Teleostei</taxon>
        <taxon>Albuliformes</taxon>
        <taxon>Albulidae</taxon>
        <taxon>Albula</taxon>
    </lineage>
</organism>
<evidence type="ECO:0000259" key="13">
    <source>
        <dbReference type="PROSITE" id="PS50993"/>
    </source>
</evidence>
<feature type="disulfide bond" evidence="10">
    <location>
        <begin position="171"/>
        <end position="181"/>
    </location>
</feature>
<dbReference type="SUPFAM" id="SSF57184">
    <property type="entry name" value="Growth factor receptor domain"/>
    <property type="match status" value="1"/>
</dbReference>
<keyword evidence="2" id="KW-0964">Secreted</keyword>
<evidence type="ECO:0000256" key="11">
    <source>
        <dbReference type="SAM" id="SignalP"/>
    </source>
</evidence>
<comment type="caution">
    <text evidence="10">Lacks conserved residue(s) required for the propagation of feature annotation.</text>
</comment>
<dbReference type="Proteomes" id="UP000824540">
    <property type="component" value="Unassembled WGS sequence"/>
</dbReference>
<dbReference type="InterPro" id="IPR000742">
    <property type="entry name" value="EGF"/>
</dbReference>
<dbReference type="InterPro" id="IPR001881">
    <property type="entry name" value="EGF-like_Ca-bd_dom"/>
</dbReference>
<dbReference type="PANTHER" id="PTHR24034:SF209">
    <property type="entry name" value="EGF-LIKE DOMAIN-CONTAINING PROTEIN"/>
    <property type="match status" value="1"/>
</dbReference>
<dbReference type="InterPro" id="IPR018097">
    <property type="entry name" value="EGF_Ca-bd_CS"/>
</dbReference>
<evidence type="ECO:0000256" key="5">
    <source>
        <dbReference type="ARBA" id="ARBA00022729"/>
    </source>
</evidence>
<evidence type="ECO:0000256" key="2">
    <source>
        <dbReference type="ARBA" id="ARBA00022525"/>
    </source>
</evidence>
<dbReference type="PROSITE" id="PS01186">
    <property type="entry name" value="EGF_2"/>
    <property type="match status" value="1"/>
</dbReference>
<dbReference type="FunFam" id="2.10.25.10:FF:000210">
    <property type="entry name" value="Hemicentin 1"/>
    <property type="match status" value="1"/>
</dbReference>
<keyword evidence="4 10" id="KW-0245">EGF-like domain</keyword>
<dbReference type="PROSITE" id="PS01187">
    <property type="entry name" value="EGF_CA"/>
    <property type="match status" value="4"/>
</dbReference>
<dbReference type="OrthoDB" id="446173at2759"/>
<dbReference type="SMART" id="SM00682">
    <property type="entry name" value="G2F"/>
    <property type="match status" value="1"/>
</dbReference>
<name>A0A8T2PTB4_9TELE</name>
<evidence type="ECO:0000256" key="4">
    <source>
        <dbReference type="ARBA" id="ARBA00022536"/>
    </source>
</evidence>
<feature type="domain" description="EGF-like" evidence="12">
    <location>
        <begin position="335"/>
        <end position="375"/>
    </location>
</feature>
<dbReference type="InterPro" id="IPR050751">
    <property type="entry name" value="ECM_structural_protein"/>
</dbReference>
<keyword evidence="15" id="KW-1185">Reference proteome</keyword>
<dbReference type="PROSITE" id="PS50993">
    <property type="entry name" value="NIDOGEN_G2"/>
    <property type="match status" value="1"/>
</dbReference>
<dbReference type="Pfam" id="PF07645">
    <property type="entry name" value="EGF_CA"/>
    <property type="match status" value="6"/>
</dbReference>
<keyword evidence="5 11" id="KW-0732">Signal</keyword>
<sequence>PLLRVLVSVFAPIYWTTVLQTGTARNGYSQTQGQFRQESQLEFETGEVLKLTHVARGLDAEGVLLVDIVINGFVPQILSGSHINLQEFDESYVQTGPGQLYAWSSQTHQKGGAPLLLRCNHSLVFEGSQDRQGPLLQLLRISSISGAYSRYTLSLDFQLTVSLLIPDEDECAAQSPCSHSCNNVMGGFSCACPSGFSISPHSNTCQDIDECAQGSHMCHYNQQCVNTVGTYRCQAQCGPGFKPSAVGTSYINECTRNVCPAHQECRNTEGGYQCFDSCLAGMTKAESGDCVDVDECQNGSHMCRYSQICQNTVGGYGCVCPRGYRSQGVGRPCLDINECQEVPSPCAYKCRNVPGSFRCLCPPGTTLLGDGRSCAGLERGQASANATRVFARLRPQLVSTLGRPVLSRLSIQPEQHGLSVSGRNGCPLGYSRRDGACVGYQLLPNGRSCKDIDECMVHGIQCGPNQMCFNTRGGYQCLDTPCPASYQRGGSPGTCFRPCNLDCASGGSPLLLQYKLLTLPLGIPANHNVVRLSAFSETGILQERTAFTILEQGGETSNGQPFSIRDEAGRGIIFTLQPLDRPGLVRLRVQATTLSPEGQVTYQSIFIIYISISTYPY</sequence>
<dbReference type="EMBL" id="JAFBMS010000002">
    <property type="protein sequence ID" value="KAG9354590.1"/>
    <property type="molecule type" value="Genomic_DNA"/>
</dbReference>
<evidence type="ECO:0000256" key="8">
    <source>
        <dbReference type="ARBA" id="ARBA00023157"/>
    </source>
</evidence>
<dbReference type="InterPro" id="IPR006605">
    <property type="entry name" value="G2_nidogen/fibulin_G2F"/>
</dbReference>
<evidence type="ECO:0000256" key="1">
    <source>
        <dbReference type="ARBA" id="ARBA00004498"/>
    </source>
</evidence>
<feature type="chain" id="PRO_5035836751" evidence="11">
    <location>
        <begin position="21"/>
        <end position="617"/>
    </location>
</feature>
<evidence type="ECO:0000256" key="9">
    <source>
        <dbReference type="ARBA" id="ARBA00023180"/>
    </source>
</evidence>